<evidence type="ECO:0000313" key="7">
    <source>
        <dbReference type="Proteomes" id="UP001054857"/>
    </source>
</evidence>
<dbReference type="SUPFAM" id="SSF52540">
    <property type="entry name" value="P-loop containing nucleoside triphosphate hydrolases"/>
    <property type="match status" value="1"/>
</dbReference>
<comment type="caution">
    <text evidence="6">The sequence shown here is derived from an EMBL/GenBank/DDBJ whole genome shotgun (WGS) entry which is preliminary data.</text>
</comment>
<dbReference type="PANTHER" id="PTHR18937:SF172">
    <property type="entry name" value="STRUCTURAL MAINTENANCE OF CHROMOSOMES PROTEIN"/>
    <property type="match status" value="1"/>
</dbReference>
<dbReference type="GO" id="GO:0007076">
    <property type="term" value="P:mitotic chromosome condensation"/>
    <property type="evidence" value="ECO:0007669"/>
    <property type="project" value="TreeGrafter"/>
</dbReference>
<accession>A0AAD3E3B8</accession>
<proteinExistence type="predicted"/>
<evidence type="ECO:0000256" key="4">
    <source>
        <dbReference type="ARBA" id="ARBA00023242"/>
    </source>
</evidence>
<dbReference type="PANTHER" id="PTHR18937">
    <property type="entry name" value="STRUCTURAL MAINTENANCE OF CHROMOSOMES SMC FAMILY MEMBER"/>
    <property type="match status" value="1"/>
</dbReference>
<dbReference type="GO" id="GO:0000796">
    <property type="term" value="C:condensin complex"/>
    <property type="evidence" value="ECO:0007669"/>
    <property type="project" value="TreeGrafter"/>
</dbReference>
<keyword evidence="3" id="KW-0067">ATP-binding</keyword>
<evidence type="ECO:0000256" key="2">
    <source>
        <dbReference type="ARBA" id="ARBA00022741"/>
    </source>
</evidence>
<dbReference type="InterPro" id="IPR003395">
    <property type="entry name" value="RecF/RecN/SMC_N"/>
</dbReference>
<evidence type="ECO:0000313" key="6">
    <source>
        <dbReference type="EMBL" id="GFR51849.1"/>
    </source>
</evidence>
<dbReference type="Pfam" id="PF02463">
    <property type="entry name" value="SMC_N"/>
    <property type="match status" value="1"/>
</dbReference>
<feature type="domain" description="RecF/RecN/SMC N-terminal" evidence="5">
    <location>
        <begin position="58"/>
        <end position="93"/>
    </location>
</feature>
<keyword evidence="2" id="KW-0547">Nucleotide-binding</keyword>
<dbReference type="Gene3D" id="3.40.50.300">
    <property type="entry name" value="P-loop containing nucleotide triphosphate hydrolases"/>
    <property type="match status" value="1"/>
</dbReference>
<gene>
    <name evidence="6" type="ORF">Agub_g14318</name>
</gene>
<dbReference type="GO" id="GO:0005524">
    <property type="term" value="F:ATP binding"/>
    <property type="evidence" value="ECO:0007669"/>
    <property type="project" value="UniProtKB-KW"/>
</dbReference>
<dbReference type="AlphaFoldDB" id="A0AAD3E3B8"/>
<name>A0AAD3E3B8_9CHLO</name>
<protein>
    <recommendedName>
        <fullName evidence="5">RecF/RecN/SMC N-terminal domain-containing protein</fullName>
    </recommendedName>
</protein>
<evidence type="ECO:0000256" key="3">
    <source>
        <dbReference type="ARBA" id="ARBA00022840"/>
    </source>
</evidence>
<feature type="non-terminal residue" evidence="6">
    <location>
        <position position="1"/>
    </location>
</feature>
<dbReference type="GO" id="GO:0005634">
    <property type="term" value="C:nucleus"/>
    <property type="evidence" value="ECO:0007669"/>
    <property type="project" value="UniProtKB-SubCell"/>
</dbReference>
<comment type="subcellular location">
    <subcellularLocation>
        <location evidence="1">Nucleus</location>
    </subcellularLocation>
</comment>
<dbReference type="InterPro" id="IPR027417">
    <property type="entry name" value="P-loop_NTPase"/>
</dbReference>
<dbReference type="Proteomes" id="UP001054857">
    <property type="component" value="Unassembled WGS sequence"/>
</dbReference>
<sequence>TASCWASRRSTCGSRWCTRCSHAAATRIWSWWTRWTPSPRVSCSACGRPRRAGRISLELSGGKKTLSSLSLVFTLHTHKPNPLYVMDEVDAALGHVLGHSLPSTNTRLNLRRRSIIGDFRLARFGRRESLHM</sequence>
<dbReference type="EMBL" id="BMAR01000055">
    <property type="protein sequence ID" value="GFR51849.1"/>
    <property type="molecule type" value="Genomic_DNA"/>
</dbReference>
<keyword evidence="7" id="KW-1185">Reference proteome</keyword>
<evidence type="ECO:0000256" key="1">
    <source>
        <dbReference type="ARBA" id="ARBA00004123"/>
    </source>
</evidence>
<reference evidence="6 7" key="1">
    <citation type="journal article" date="2021" name="Sci. Rep.">
        <title>Genome sequencing of the multicellular alga Astrephomene provides insights into convergent evolution of germ-soma differentiation.</title>
        <authorList>
            <person name="Yamashita S."/>
            <person name="Yamamoto K."/>
            <person name="Matsuzaki R."/>
            <person name="Suzuki S."/>
            <person name="Yamaguchi H."/>
            <person name="Hirooka S."/>
            <person name="Minakuchi Y."/>
            <person name="Miyagishima S."/>
            <person name="Kawachi M."/>
            <person name="Toyoda A."/>
            <person name="Nozaki H."/>
        </authorList>
    </citation>
    <scope>NUCLEOTIDE SEQUENCE [LARGE SCALE GENOMIC DNA]</scope>
    <source>
        <strain evidence="6 7">NIES-4017</strain>
    </source>
</reference>
<organism evidence="6 7">
    <name type="scientific">Astrephomene gubernaculifera</name>
    <dbReference type="NCBI Taxonomy" id="47775"/>
    <lineage>
        <taxon>Eukaryota</taxon>
        <taxon>Viridiplantae</taxon>
        <taxon>Chlorophyta</taxon>
        <taxon>core chlorophytes</taxon>
        <taxon>Chlorophyceae</taxon>
        <taxon>CS clade</taxon>
        <taxon>Chlamydomonadales</taxon>
        <taxon>Astrephomenaceae</taxon>
        <taxon>Astrephomene</taxon>
    </lineage>
</organism>
<keyword evidence="4" id="KW-0539">Nucleus</keyword>
<evidence type="ECO:0000259" key="5">
    <source>
        <dbReference type="Pfam" id="PF02463"/>
    </source>
</evidence>